<comment type="caution">
    <text evidence="2">The sequence shown here is derived from an EMBL/GenBank/DDBJ whole genome shotgun (WGS) entry which is preliminary data.</text>
</comment>
<keyword evidence="3" id="KW-1185">Reference proteome</keyword>
<dbReference type="Proteomes" id="UP000749646">
    <property type="component" value="Unassembled WGS sequence"/>
</dbReference>
<evidence type="ECO:0000313" key="3">
    <source>
        <dbReference type="Proteomes" id="UP000749646"/>
    </source>
</evidence>
<protein>
    <submittedName>
        <fullName evidence="2">Uncharacterized protein</fullName>
    </submittedName>
</protein>
<evidence type="ECO:0000313" key="2">
    <source>
        <dbReference type="EMBL" id="KAF9919460.1"/>
    </source>
</evidence>
<feature type="transmembrane region" description="Helical" evidence="1">
    <location>
        <begin position="51"/>
        <end position="74"/>
    </location>
</feature>
<organism evidence="2 3">
    <name type="scientific">Modicella reniformis</name>
    <dbReference type="NCBI Taxonomy" id="1440133"/>
    <lineage>
        <taxon>Eukaryota</taxon>
        <taxon>Fungi</taxon>
        <taxon>Fungi incertae sedis</taxon>
        <taxon>Mucoromycota</taxon>
        <taxon>Mortierellomycotina</taxon>
        <taxon>Mortierellomycetes</taxon>
        <taxon>Mortierellales</taxon>
        <taxon>Mortierellaceae</taxon>
        <taxon>Modicella</taxon>
    </lineage>
</organism>
<feature type="transmembrane region" description="Helical" evidence="1">
    <location>
        <begin position="12"/>
        <end position="31"/>
    </location>
</feature>
<reference evidence="2" key="1">
    <citation type="journal article" date="2020" name="Fungal Divers.">
        <title>Resolving the Mortierellaceae phylogeny through synthesis of multi-gene phylogenetics and phylogenomics.</title>
        <authorList>
            <person name="Vandepol N."/>
            <person name="Liber J."/>
            <person name="Desiro A."/>
            <person name="Na H."/>
            <person name="Kennedy M."/>
            <person name="Barry K."/>
            <person name="Grigoriev I.V."/>
            <person name="Miller A.N."/>
            <person name="O'Donnell K."/>
            <person name="Stajich J.E."/>
            <person name="Bonito G."/>
        </authorList>
    </citation>
    <scope>NUCLEOTIDE SEQUENCE</scope>
    <source>
        <strain evidence="2">MES-2147</strain>
    </source>
</reference>
<keyword evidence="1" id="KW-0472">Membrane</keyword>
<gene>
    <name evidence="2" type="ORF">BGZ65_012138</name>
</gene>
<keyword evidence="1" id="KW-1133">Transmembrane helix</keyword>
<dbReference type="AlphaFoldDB" id="A0A9P6IHC8"/>
<dbReference type="EMBL" id="JAAAHW010011525">
    <property type="protein sequence ID" value="KAF9919460.1"/>
    <property type="molecule type" value="Genomic_DNA"/>
</dbReference>
<feature type="non-terminal residue" evidence="2">
    <location>
        <position position="100"/>
    </location>
</feature>
<keyword evidence="1" id="KW-0812">Transmembrane</keyword>
<evidence type="ECO:0000256" key="1">
    <source>
        <dbReference type="SAM" id="Phobius"/>
    </source>
</evidence>
<proteinExistence type="predicted"/>
<accession>A0A9P6IHC8</accession>
<sequence length="100" mass="11795">MALNFKHPHFLNPCFFFILICILIPIAYNFADYDLTWHNKIDSNWFYNERDYYVLGLCIAPSVLGHIATIWGHYYRAEREFQHSIAKVTTPVAVKQKISL</sequence>
<name>A0A9P6IHC8_9FUNG</name>